<gene>
    <name evidence="7" type="ORF">ACFQRG_01735</name>
</gene>
<dbReference type="Gene3D" id="3.40.190.290">
    <property type="match status" value="1"/>
</dbReference>
<reference evidence="8" key="1">
    <citation type="journal article" date="2019" name="Int. J. Syst. Evol. Microbiol.">
        <title>The Global Catalogue of Microorganisms (GCM) 10K type strain sequencing project: providing services to taxonomists for standard genome sequencing and annotation.</title>
        <authorList>
            <consortium name="The Broad Institute Genomics Platform"/>
            <consortium name="The Broad Institute Genome Sequencing Center for Infectious Disease"/>
            <person name="Wu L."/>
            <person name="Ma J."/>
        </authorList>
    </citation>
    <scope>NUCLEOTIDE SEQUENCE [LARGE SCALE GENOMIC DNA]</scope>
    <source>
        <strain evidence="8">CGMCC 1.16305</strain>
    </source>
</reference>
<evidence type="ECO:0000256" key="4">
    <source>
        <dbReference type="ARBA" id="ARBA00023163"/>
    </source>
</evidence>
<protein>
    <submittedName>
        <fullName evidence="7">LysR family transcriptional regulator</fullName>
    </submittedName>
</protein>
<evidence type="ECO:0000313" key="8">
    <source>
        <dbReference type="Proteomes" id="UP001596505"/>
    </source>
</evidence>
<organism evidence="7 8">
    <name type="scientific">Scopulibacillus cellulosilyticus</name>
    <dbReference type="NCBI Taxonomy" id="2665665"/>
    <lineage>
        <taxon>Bacteria</taxon>
        <taxon>Bacillati</taxon>
        <taxon>Bacillota</taxon>
        <taxon>Bacilli</taxon>
        <taxon>Bacillales</taxon>
        <taxon>Sporolactobacillaceae</taxon>
        <taxon>Scopulibacillus</taxon>
    </lineage>
</organism>
<dbReference type="SUPFAM" id="SSF46785">
    <property type="entry name" value="Winged helix' DNA-binding domain"/>
    <property type="match status" value="1"/>
</dbReference>
<evidence type="ECO:0000259" key="6">
    <source>
        <dbReference type="PROSITE" id="PS50931"/>
    </source>
</evidence>
<sequence length="296" mass="34581">MNDKDWVLLTILNEERNITKTAERLYISQPALSYRIQQLESYFQSQLFIRNRSGLHLTPQGEIAVQYAQNMVKQLEETKEKLQSMEVKVKGTLKLGVSSIIARYMLPEMLQDFLNEYPEVDINVITGFSSEIEQILVEGDIHIAIMRGERHWHEKKWLLSNEPILAASKEPLEIENLPALARIYYKTDSSLKALVDSWWKESFQEPPKITMAVDNLETCKEMVKKGLGYAILPGTCLKNERELFTYPLYNKQGRPVERQTWVYCWDSSMKFAAVAAFFDFFKDYNNDYLQNIKIKQ</sequence>
<dbReference type="InterPro" id="IPR000847">
    <property type="entry name" value="LysR_HTH_N"/>
</dbReference>
<dbReference type="Pfam" id="PF00126">
    <property type="entry name" value="HTH_1"/>
    <property type="match status" value="1"/>
</dbReference>
<keyword evidence="3" id="KW-0238">DNA-binding</keyword>
<evidence type="ECO:0000256" key="1">
    <source>
        <dbReference type="ARBA" id="ARBA00009437"/>
    </source>
</evidence>
<dbReference type="EMBL" id="JBHTCO010000002">
    <property type="protein sequence ID" value="MFC7391714.1"/>
    <property type="molecule type" value="Genomic_DNA"/>
</dbReference>
<feature type="domain" description="HTH lysR-type" evidence="6">
    <location>
        <begin position="1"/>
        <end position="58"/>
    </location>
</feature>
<comment type="caution">
    <text evidence="7">The sequence shown here is derived from an EMBL/GenBank/DDBJ whole genome shotgun (WGS) entry which is preliminary data.</text>
</comment>
<dbReference type="InterPro" id="IPR036388">
    <property type="entry name" value="WH-like_DNA-bd_sf"/>
</dbReference>
<keyword evidence="2" id="KW-0805">Transcription regulation</keyword>
<dbReference type="RefSeq" id="WP_380962994.1">
    <property type="nucleotide sequence ID" value="NZ_JBHTCO010000002.1"/>
</dbReference>
<dbReference type="Gene3D" id="1.10.10.10">
    <property type="entry name" value="Winged helix-like DNA-binding domain superfamily/Winged helix DNA-binding domain"/>
    <property type="match status" value="1"/>
</dbReference>
<keyword evidence="5" id="KW-0175">Coiled coil</keyword>
<keyword evidence="4" id="KW-0804">Transcription</keyword>
<keyword evidence="8" id="KW-1185">Reference proteome</keyword>
<name>A0ABW2PQM7_9BACL</name>
<dbReference type="Pfam" id="PF03466">
    <property type="entry name" value="LysR_substrate"/>
    <property type="match status" value="1"/>
</dbReference>
<dbReference type="CDD" id="cd05466">
    <property type="entry name" value="PBP2_LTTR_substrate"/>
    <property type="match status" value="1"/>
</dbReference>
<dbReference type="Proteomes" id="UP001596505">
    <property type="component" value="Unassembled WGS sequence"/>
</dbReference>
<evidence type="ECO:0000313" key="7">
    <source>
        <dbReference type="EMBL" id="MFC7391714.1"/>
    </source>
</evidence>
<comment type="similarity">
    <text evidence="1">Belongs to the LysR transcriptional regulatory family.</text>
</comment>
<dbReference type="InterPro" id="IPR036390">
    <property type="entry name" value="WH_DNA-bd_sf"/>
</dbReference>
<evidence type="ECO:0000256" key="2">
    <source>
        <dbReference type="ARBA" id="ARBA00023015"/>
    </source>
</evidence>
<dbReference type="PROSITE" id="PS50931">
    <property type="entry name" value="HTH_LYSR"/>
    <property type="match status" value="1"/>
</dbReference>
<dbReference type="InterPro" id="IPR005119">
    <property type="entry name" value="LysR_subst-bd"/>
</dbReference>
<dbReference type="PRINTS" id="PR00039">
    <property type="entry name" value="HTHLYSR"/>
</dbReference>
<dbReference type="PANTHER" id="PTHR30126">
    <property type="entry name" value="HTH-TYPE TRANSCRIPTIONAL REGULATOR"/>
    <property type="match status" value="1"/>
</dbReference>
<evidence type="ECO:0000256" key="5">
    <source>
        <dbReference type="SAM" id="Coils"/>
    </source>
</evidence>
<evidence type="ECO:0000256" key="3">
    <source>
        <dbReference type="ARBA" id="ARBA00023125"/>
    </source>
</evidence>
<dbReference type="PANTHER" id="PTHR30126:SF78">
    <property type="entry name" value="HTH LYSR-TYPE DOMAIN-CONTAINING PROTEIN"/>
    <property type="match status" value="1"/>
</dbReference>
<proteinExistence type="inferred from homology"/>
<accession>A0ABW2PQM7</accession>
<dbReference type="SUPFAM" id="SSF53850">
    <property type="entry name" value="Periplasmic binding protein-like II"/>
    <property type="match status" value="1"/>
</dbReference>
<feature type="coiled-coil region" evidence="5">
    <location>
        <begin position="65"/>
        <end position="95"/>
    </location>
</feature>